<feature type="transmembrane region" description="Helical" evidence="7">
    <location>
        <begin position="38"/>
        <end position="60"/>
    </location>
</feature>
<keyword evidence="9" id="KW-1185">Reference proteome</keyword>
<proteinExistence type="inferred from homology"/>
<dbReference type="OrthoDB" id="72188at2759"/>
<reference evidence="8 9" key="1">
    <citation type="submission" date="2012-04" db="EMBL/GenBank/DDBJ databases">
        <title>The Genome Sequence of Saprolegnia declina VS20.</title>
        <authorList>
            <consortium name="The Broad Institute Genome Sequencing Platform"/>
            <person name="Russ C."/>
            <person name="Nusbaum C."/>
            <person name="Tyler B."/>
            <person name="van West P."/>
            <person name="Dieguez-Uribeondo J."/>
            <person name="de Bruijn I."/>
            <person name="Tripathy S."/>
            <person name="Jiang R."/>
            <person name="Young S.K."/>
            <person name="Zeng Q."/>
            <person name="Gargeya S."/>
            <person name="Fitzgerald M."/>
            <person name="Haas B."/>
            <person name="Abouelleil A."/>
            <person name="Alvarado L."/>
            <person name="Arachchi H.M."/>
            <person name="Berlin A."/>
            <person name="Chapman S.B."/>
            <person name="Goldberg J."/>
            <person name="Griggs A."/>
            <person name="Gujja S."/>
            <person name="Hansen M."/>
            <person name="Howarth C."/>
            <person name="Imamovic A."/>
            <person name="Larimer J."/>
            <person name="McCowen C."/>
            <person name="Montmayeur A."/>
            <person name="Murphy C."/>
            <person name="Neiman D."/>
            <person name="Pearson M."/>
            <person name="Priest M."/>
            <person name="Roberts A."/>
            <person name="Saif S."/>
            <person name="Shea T."/>
            <person name="Sisk P."/>
            <person name="Sykes S."/>
            <person name="Wortman J."/>
            <person name="Nusbaum C."/>
            <person name="Birren B."/>
        </authorList>
    </citation>
    <scope>NUCLEOTIDE SEQUENCE [LARGE SCALE GENOMIC DNA]</scope>
    <source>
        <strain evidence="8 9">VS20</strain>
    </source>
</reference>
<evidence type="ECO:0000313" key="8">
    <source>
        <dbReference type="EMBL" id="EQC24803.1"/>
    </source>
</evidence>
<dbReference type="InterPro" id="IPR039309">
    <property type="entry name" value="BT1"/>
</dbReference>
<evidence type="ECO:0000256" key="7">
    <source>
        <dbReference type="SAM" id="Phobius"/>
    </source>
</evidence>
<name>T0QYH1_SAPDV</name>
<dbReference type="Gene3D" id="1.20.1250.20">
    <property type="entry name" value="MFS general substrate transporter like domains"/>
    <property type="match status" value="1"/>
</dbReference>
<comment type="subcellular location">
    <subcellularLocation>
        <location evidence="1">Membrane</location>
        <topology evidence="1">Multi-pass membrane protein</topology>
    </subcellularLocation>
</comment>
<feature type="transmembrane region" description="Helical" evidence="7">
    <location>
        <begin position="72"/>
        <end position="90"/>
    </location>
</feature>
<feature type="transmembrane region" description="Helical" evidence="7">
    <location>
        <begin position="178"/>
        <end position="202"/>
    </location>
</feature>
<feature type="transmembrane region" description="Helical" evidence="7">
    <location>
        <begin position="258"/>
        <end position="279"/>
    </location>
</feature>
<gene>
    <name evidence="8" type="ORF">SDRG_17304</name>
</gene>
<dbReference type="VEuPathDB" id="FungiDB:SDRG_17304"/>
<keyword evidence="3" id="KW-0813">Transport</keyword>
<dbReference type="Proteomes" id="UP000030762">
    <property type="component" value="Unassembled WGS sequence"/>
</dbReference>
<sequence length="315" mass="35659">MLPITYFFIKDHKHEAAKFSEYIAQVWQLIQKRAMWQLMLFNFFYNLFGGGFSSTAAPYVQLHWAKVENLNSQIMTIVSNLIFACIVASIGRWGTNWNWRIVVVSTTLTTACIDSVVQFCTFYDVLRNQWFYLGVPLAEQLPQGVLFIVTTFMIVELAGIGNEGHLYCTIYDVLRNQWFYLGVPIVEMLPQGVLFIVTTFVIVELAEIGNEGIVYGLLTTVSNLPSAVGPVLANQIYSNFRVDEDSIISDTDDARNQVAYTYMIYYAGFLIAACTSYFLPSQKLQLHELQRNGGSYPVVGGAVLIFCFCMLVYSI</sequence>
<dbReference type="GO" id="GO:0016020">
    <property type="term" value="C:membrane"/>
    <property type="evidence" value="ECO:0007669"/>
    <property type="project" value="UniProtKB-SubCell"/>
</dbReference>
<feature type="non-terminal residue" evidence="8">
    <location>
        <position position="315"/>
    </location>
</feature>
<evidence type="ECO:0008006" key="10">
    <source>
        <dbReference type="Google" id="ProtNLM"/>
    </source>
</evidence>
<feature type="transmembrane region" description="Helical" evidence="7">
    <location>
        <begin position="214"/>
        <end position="237"/>
    </location>
</feature>
<protein>
    <recommendedName>
        <fullName evidence="10">Major facilitator superfamily (MFS) profile domain-containing protein</fullName>
    </recommendedName>
</protein>
<evidence type="ECO:0000256" key="5">
    <source>
        <dbReference type="ARBA" id="ARBA00022989"/>
    </source>
</evidence>
<dbReference type="InParanoid" id="T0QYH1"/>
<dbReference type="InterPro" id="IPR036259">
    <property type="entry name" value="MFS_trans_sf"/>
</dbReference>
<dbReference type="SUPFAM" id="SSF103473">
    <property type="entry name" value="MFS general substrate transporter"/>
    <property type="match status" value="1"/>
</dbReference>
<dbReference type="AlphaFoldDB" id="T0QYH1"/>
<organism evidence="8 9">
    <name type="scientific">Saprolegnia diclina (strain VS20)</name>
    <dbReference type="NCBI Taxonomy" id="1156394"/>
    <lineage>
        <taxon>Eukaryota</taxon>
        <taxon>Sar</taxon>
        <taxon>Stramenopiles</taxon>
        <taxon>Oomycota</taxon>
        <taxon>Saprolegniomycetes</taxon>
        <taxon>Saprolegniales</taxon>
        <taxon>Saprolegniaceae</taxon>
        <taxon>Saprolegnia</taxon>
    </lineage>
</organism>
<feature type="transmembrane region" description="Helical" evidence="7">
    <location>
        <begin position="294"/>
        <end position="313"/>
    </location>
</feature>
<keyword evidence="4 7" id="KW-0812">Transmembrane</keyword>
<evidence type="ECO:0000256" key="3">
    <source>
        <dbReference type="ARBA" id="ARBA00022448"/>
    </source>
</evidence>
<dbReference type="PANTHER" id="PTHR31585">
    <property type="entry name" value="FOLATE-BIOPTERIN TRANSPORTER 1, CHLOROPLASTIC"/>
    <property type="match status" value="1"/>
</dbReference>
<dbReference type="GeneID" id="19958031"/>
<dbReference type="OMA" id="KDHKHEA"/>
<evidence type="ECO:0000256" key="4">
    <source>
        <dbReference type="ARBA" id="ARBA00022692"/>
    </source>
</evidence>
<evidence type="ECO:0000256" key="2">
    <source>
        <dbReference type="ARBA" id="ARBA00007015"/>
    </source>
</evidence>
<accession>T0QYH1</accession>
<keyword evidence="6 7" id="KW-0472">Membrane</keyword>
<dbReference type="EMBL" id="JH767388">
    <property type="protein sequence ID" value="EQC24803.1"/>
    <property type="molecule type" value="Genomic_DNA"/>
</dbReference>
<dbReference type="PANTHER" id="PTHR31585:SF5">
    <property type="entry name" value="RNA-BINDING S4 DOMAIN-CONTAINING PROTEIN"/>
    <property type="match status" value="1"/>
</dbReference>
<comment type="similarity">
    <text evidence="2">Belongs to the major facilitator superfamily. Folate-biopterin transporter (TC 2.A.71) family.</text>
</comment>
<feature type="transmembrane region" description="Helical" evidence="7">
    <location>
        <begin position="102"/>
        <end position="125"/>
    </location>
</feature>
<feature type="transmembrane region" description="Helical" evidence="7">
    <location>
        <begin position="145"/>
        <end position="166"/>
    </location>
</feature>
<evidence type="ECO:0000256" key="6">
    <source>
        <dbReference type="ARBA" id="ARBA00023136"/>
    </source>
</evidence>
<evidence type="ECO:0000256" key="1">
    <source>
        <dbReference type="ARBA" id="ARBA00004141"/>
    </source>
</evidence>
<dbReference type="RefSeq" id="XP_008621767.1">
    <property type="nucleotide sequence ID" value="XM_008623545.1"/>
</dbReference>
<evidence type="ECO:0000313" key="9">
    <source>
        <dbReference type="Proteomes" id="UP000030762"/>
    </source>
</evidence>
<keyword evidence="5 7" id="KW-1133">Transmembrane helix</keyword>
<dbReference type="STRING" id="1156394.T0QYH1"/>